<feature type="compositionally biased region" description="Basic residues" evidence="1">
    <location>
        <begin position="182"/>
        <end position="198"/>
    </location>
</feature>
<proteinExistence type="predicted"/>
<name>A0ABR1ILJ6_9AGAR</name>
<dbReference type="Gene3D" id="3.60.130.30">
    <property type="match status" value="1"/>
</dbReference>
<gene>
    <name evidence="2" type="ORF">VKT23_020767</name>
</gene>
<dbReference type="EMBL" id="JBANRG010000158">
    <property type="protein sequence ID" value="KAK7433481.1"/>
    <property type="molecule type" value="Genomic_DNA"/>
</dbReference>
<sequence>MSGLRSGKGFRKYMMDDIAIVGPIAFDVEMAIREKEKEQAANGIDDDEDISIILPNEMDDDWTDDIDTHASSSDSMSWAEPNATPPMTEKKSLENTPLLSTPDEFVSSSMSSRGAHQAAETLSNLDTVPGLPNSPEPMEVLPFHKVSEHRGVQHPISELSVTESGATEDEDMIEGRPTGLAARRKRKTGRNREKRKIKRGVEQKKAGTKHKGVTRRRIAESEVLDVSDDFATEGLSVDQSGYAGLRKKLEKTQANLQSEMEVVEWDGRTCRPILDPKGRVISVLGGMPRTSDWMDKIQSAEQALIFTGNNIVFTTKQRENRRTDSPAVSTGISQGGGQKHPMNLALTKRTRALITKHLLANDGFKAIVGFSNRMYNSTAFNSKSSELGVDLFYSYAENTFALYKENLELLLASDPNLTRLFEKSVWSACTFNFGPATATWPHTDQGNLSFGWCAITALGNFNPDLGGHLVLWDLGLIIRFPPGSTILLPSAVLVHSNIPIDKGETRYSLVQYSSGGLFRWVQNGMKSNVSLKKEGLLPPRNIMKQAGSTRWLKGIDMFSKWSDISK</sequence>
<feature type="compositionally biased region" description="Basic residues" evidence="1">
    <location>
        <begin position="206"/>
        <end position="215"/>
    </location>
</feature>
<feature type="region of interest" description="Disordered" evidence="1">
    <location>
        <begin position="58"/>
        <end position="118"/>
    </location>
</feature>
<feature type="compositionally biased region" description="Polar residues" evidence="1">
    <location>
        <begin position="106"/>
        <end position="118"/>
    </location>
</feature>
<organism evidence="2 3">
    <name type="scientific">Marasmiellus scandens</name>
    <dbReference type="NCBI Taxonomy" id="2682957"/>
    <lineage>
        <taxon>Eukaryota</taxon>
        <taxon>Fungi</taxon>
        <taxon>Dikarya</taxon>
        <taxon>Basidiomycota</taxon>
        <taxon>Agaricomycotina</taxon>
        <taxon>Agaricomycetes</taxon>
        <taxon>Agaricomycetidae</taxon>
        <taxon>Agaricales</taxon>
        <taxon>Marasmiineae</taxon>
        <taxon>Omphalotaceae</taxon>
        <taxon>Marasmiellus</taxon>
    </lineage>
</organism>
<reference evidence="2 3" key="1">
    <citation type="submission" date="2024-01" db="EMBL/GenBank/DDBJ databases">
        <title>A draft genome for the cacao thread blight pathogen Marasmiellus scandens.</title>
        <authorList>
            <person name="Baruah I.K."/>
            <person name="Leung J."/>
            <person name="Bukari Y."/>
            <person name="Amoako-Attah I."/>
            <person name="Meinhardt L.W."/>
            <person name="Bailey B.A."/>
            <person name="Cohen S.P."/>
        </authorList>
    </citation>
    <scope>NUCLEOTIDE SEQUENCE [LARGE SCALE GENOMIC DNA]</scope>
    <source>
        <strain evidence="2 3">GH-19</strain>
    </source>
</reference>
<feature type="region of interest" description="Disordered" evidence="1">
    <location>
        <begin position="318"/>
        <end position="341"/>
    </location>
</feature>
<accession>A0ABR1ILJ6</accession>
<evidence type="ECO:0000313" key="2">
    <source>
        <dbReference type="EMBL" id="KAK7433481.1"/>
    </source>
</evidence>
<comment type="caution">
    <text evidence="2">The sequence shown here is derived from an EMBL/GenBank/DDBJ whole genome shotgun (WGS) entry which is preliminary data.</text>
</comment>
<dbReference type="Proteomes" id="UP001498398">
    <property type="component" value="Unassembled WGS sequence"/>
</dbReference>
<evidence type="ECO:0000313" key="3">
    <source>
        <dbReference type="Proteomes" id="UP001498398"/>
    </source>
</evidence>
<protein>
    <submittedName>
        <fullName evidence="2">Uncharacterized protein</fullName>
    </submittedName>
</protein>
<keyword evidence="3" id="KW-1185">Reference proteome</keyword>
<feature type="region of interest" description="Disordered" evidence="1">
    <location>
        <begin position="181"/>
        <end position="215"/>
    </location>
</feature>
<evidence type="ECO:0000256" key="1">
    <source>
        <dbReference type="SAM" id="MobiDB-lite"/>
    </source>
</evidence>